<protein>
    <submittedName>
        <fullName evidence="1">Uncharacterized protein</fullName>
    </submittedName>
</protein>
<gene>
    <name evidence="1" type="ORF">BOLC7T45221H</name>
</gene>
<sequence>MYTLIIFSGINNCATVMDFIASLQPNAMFSTVKGLLGCVPAYTFSQVLVEIPYSLLQSLLCTVL</sequence>
<reference evidence="1" key="1">
    <citation type="submission" date="2018-11" db="EMBL/GenBank/DDBJ databases">
        <authorList>
            <consortium name="Genoscope - CEA"/>
            <person name="William W."/>
        </authorList>
    </citation>
    <scope>NUCLEOTIDE SEQUENCE</scope>
</reference>
<accession>A0A3P6ETY7</accession>
<evidence type="ECO:0000313" key="1">
    <source>
        <dbReference type="EMBL" id="VDD39661.1"/>
    </source>
</evidence>
<dbReference type="AlphaFoldDB" id="A0A3P6ETY7"/>
<name>A0A3P6ETY7_BRAOL</name>
<organism evidence="1">
    <name type="scientific">Brassica oleracea</name>
    <name type="common">Wild cabbage</name>
    <dbReference type="NCBI Taxonomy" id="3712"/>
    <lineage>
        <taxon>Eukaryota</taxon>
        <taxon>Viridiplantae</taxon>
        <taxon>Streptophyta</taxon>
        <taxon>Embryophyta</taxon>
        <taxon>Tracheophyta</taxon>
        <taxon>Spermatophyta</taxon>
        <taxon>Magnoliopsida</taxon>
        <taxon>eudicotyledons</taxon>
        <taxon>Gunneridae</taxon>
        <taxon>Pentapetalae</taxon>
        <taxon>rosids</taxon>
        <taxon>malvids</taxon>
        <taxon>Brassicales</taxon>
        <taxon>Brassicaceae</taxon>
        <taxon>Brassiceae</taxon>
        <taxon>Brassica</taxon>
    </lineage>
</organism>
<dbReference type="EMBL" id="LR031876">
    <property type="protein sequence ID" value="VDD39661.1"/>
    <property type="molecule type" value="Genomic_DNA"/>
</dbReference>
<proteinExistence type="predicted"/>